<dbReference type="InterPro" id="IPR005031">
    <property type="entry name" value="COQ10_START"/>
</dbReference>
<dbReference type="Gene3D" id="3.30.530.20">
    <property type="match status" value="1"/>
</dbReference>
<comment type="caution">
    <text evidence="2">The sequence shown here is derived from an EMBL/GenBank/DDBJ whole genome shotgun (WGS) entry which is preliminary data.</text>
</comment>
<dbReference type="Proteomes" id="UP000657574">
    <property type="component" value="Unassembled WGS sequence"/>
</dbReference>
<proteinExistence type="predicted"/>
<organism evidence="2 3">
    <name type="scientific">Streptomyces brasiliensis</name>
    <dbReference type="NCBI Taxonomy" id="1954"/>
    <lineage>
        <taxon>Bacteria</taxon>
        <taxon>Bacillati</taxon>
        <taxon>Actinomycetota</taxon>
        <taxon>Actinomycetes</taxon>
        <taxon>Kitasatosporales</taxon>
        <taxon>Streptomycetaceae</taxon>
        <taxon>Streptomyces</taxon>
    </lineage>
</organism>
<gene>
    <name evidence="2" type="ORF">GCM10010121_008730</name>
</gene>
<reference evidence="2" key="1">
    <citation type="journal article" date="2014" name="Int. J. Syst. Evol. Microbiol.">
        <title>Complete genome sequence of Corynebacterium casei LMG S-19264T (=DSM 44701T), isolated from a smear-ripened cheese.</title>
        <authorList>
            <consortium name="US DOE Joint Genome Institute (JGI-PGF)"/>
            <person name="Walter F."/>
            <person name="Albersmeier A."/>
            <person name="Kalinowski J."/>
            <person name="Ruckert C."/>
        </authorList>
    </citation>
    <scope>NUCLEOTIDE SEQUENCE</scope>
    <source>
        <strain evidence="2">JCM 3086</strain>
    </source>
</reference>
<dbReference type="Pfam" id="PF03364">
    <property type="entry name" value="Polyketide_cyc"/>
    <property type="match status" value="1"/>
</dbReference>
<evidence type="ECO:0000313" key="2">
    <source>
        <dbReference type="EMBL" id="GGJ00613.1"/>
    </source>
</evidence>
<protein>
    <submittedName>
        <fullName evidence="2">Polyketide cyclase</fullName>
    </submittedName>
</protein>
<evidence type="ECO:0000313" key="3">
    <source>
        <dbReference type="Proteomes" id="UP000657574"/>
    </source>
</evidence>
<feature type="domain" description="Coenzyme Q-binding protein COQ10 START" evidence="1">
    <location>
        <begin position="52"/>
        <end position="164"/>
    </location>
</feature>
<dbReference type="AlphaFoldDB" id="A0A917K742"/>
<accession>A0A917K742</accession>
<keyword evidence="3" id="KW-1185">Reference proteome</keyword>
<evidence type="ECO:0000259" key="1">
    <source>
        <dbReference type="Pfam" id="PF03364"/>
    </source>
</evidence>
<dbReference type="InterPro" id="IPR023393">
    <property type="entry name" value="START-like_dom_sf"/>
</dbReference>
<name>A0A917K742_9ACTN</name>
<dbReference type="CDD" id="cd07824">
    <property type="entry name" value="SRPBCC_6"/>
    <property type="match status" value="1"/>
</dbReference>
<dbReference type="SUPFAM" id="SSF55961">
    <property type="entry name" value="Bet v1-like"/>
    <property type="match status" value="1"/>
</dbReference>
<sequence>MAGSVARVTPHAMSTRTQNLLGFPQEALGASGWGHTPDMDWNHYRFRTLWSVPAPLAEVYAVLERVEDYPRWWPQVRLVTRLNDSTGVLTMRSLLPYDITVTAREARRDPATGVLEIAMSGDLDGWARWTLTADGAGTLARYDQVVDVHKPMLRRFAVLGRPVFRVNHRLMMRAGRRGLCAHLEAV</sequence>
<dbReference type="EMBL" id="BMQA01000002">
    <property type="protein sequence ID" value="GGJ00613.1"/>
    <property type="molecule type" value="Genomic_DNA"/>
</dbReference>
<reference evidence="2" key="2">
    <citation type="submission" date="2020-09" db="EMBL/GenBank/DDBJ databases">
        <authorList>
            <person name="Sun Q."/>
            <person name="Ohkuma M."/>
        </authorList>
    </citation>
    <scope>NUCLEOTIDE SEQUENCE</scope>
    <source>
        <strain evidence="2">JCM 3086</strain>
    </source>
</reference>